<keyword evidence="3" id="KW-1185">Reference proteome</keyword>
<dbReference type="RefSeq" id="WP_228395085.1">
    <property type="nucleotide sequence ID" value="NZ_ML762487.1"/>
</dbReference>
<dbReference type="InterPro" id="IPR035197">
    <property type="entry name" value="DUF5313"/>
</dbReference>
<dbReference type="Proteomes" id="UP000321490">
    <property type="component" value="Unassembled WGS sequence"/>
</dbReference>
<dbReference type="EMBL" id="VLKF01000001">
    <property type="protein sequence ID" value="TWH75322.1"/>
    <property type="molecule type" value="Genomic_DNA"/>
</dbReference>
<evidence type="ECO:0000256" key="1">
    <source>
        <dbReference type="SAM" id="Phobius"/>
    </source>
</evidence>
<keyword evidence="1" id="KW-1133">Transmembrane helix</keyword>
<evidence type="ECO:0000313" key="3">
    <source>
        <dbReference type="Proteomes" id="UP000321490"/>
    </source>
</evidence>
<sequence length="173" mass="19285">MFGTAGVLLQPWRRPFTRRGEWYERGVQPADPPDGGRVVRPGPLRWLQYAFGGRLPARHRPWVLHDTTTRTWAWRHVARSLVQLAVPVALVLLLVPGPFWIRGMAALGGVAMGLIFSVAYMTETTEHRLVRAGYPAGTAAAAHDRAAQERLAAESVRKREAAARRAARYRGES</sequence>
<dbReference type="AlphaFoldDB" id="A0A562IWQ4"/>
<feature type="transmembrane region" description="Helical" evidence="1">
    <location>
        <begin position="101"/>
        <end position="121"/>
    </location>
</feature>
<evidence type="ECO:0008006" key="4">
    <source>
        <dbReference type="Google" id="ProtNLM"/>
    </source>
</evidence>
<accession>A0A562IWQ4</accession>
<comment type="caution">
    <text evidence="2">The sequence shown here is derived from an EMBL/GenBank/DDBJ whole genome shotgun (WGS) entry which is preliminary data.</text>
</comment>
<proteinExistence type="predicted"/>
<keyword evidence="1" id="KW-0812">Transmembrane</keyword>
<protein>
    <recommendedName>
        <fullName evidence="4">DUF5313 domain-containing protein</fullName>
    </recommendedName>
</protein>
<gene>
    <name evidence="2" type="ORF">JD78_03878</name>
</gene>
<name>A0A562IWQ4_9ACTN</name>
<evidence type="ECO:0000313" key="2">
    <source>
        <dbReference type="EMBL" id="TWH75322.1"/>
    </source>
</evidence>
<dbReference type="Pfam" id="PF17240">
    <property type="entry name" value="DUF5313"/>
    <property type="match status" value="1"/>
</dbReference>
<reference evidence="2 3" key="1">
    <citation type="submission" date="2019-07" db="EMBL/GenBank/DDBJ databases">
        <title>R&amp;d 2014.</title>
        <authorList>
            <person name="Klenk H.-P."/>
        </authorList>
    </citation>
    <scope>NUCLEOTIDE SEQUENCE [LARGE SCALE GENOMIC DNA]</scope>
    <source>
        <strain evidence="2 3">DSM 45764</strain>
    </source>
</reference>
<feature type="transmembrane region" description="Helical" evidence="1">
    <location>
        <begin position="77"/>
        <end position="95"/>
    </location>
</feature>
<keyword evidence="1" id="KW-0472">Membrane</keyword>
<organism evidence="2 3">
    <name type="scientific">Modestobacter roseus</name>
    <dbReference type="NCBI Taxonomy" id="1181884"/>
    <lineage>
        <taxon>Bacteria</taxon>
        <taxon>Bacillati</taxon>
        <taxon>Actinomycetota</taxon>
        <taxon>Actinomycetes</taxon>
        <taxon>Geodermatophilales</taxon>
        <taxon>Geodermatophilaceae</taxon>
        <taxon>Modestobacter</taxon>
    </lineage>
</organism>